<proteinExistence type="predicted"/>
<protein>
    <submittedName>
        <fullName evidence="1">Uncharacterized protein</fullName>
    </submittedName>
</protein>
<keyword evidence="2" id="KW-1185">Reference proteome</keyword>
<sequence>MILNQPHGHLSVWLWFSTYPLSLILQRQGLKRLIYMRVKRKINETEPVTGRGKQPFFKNYSNLTKVVVDCLSKLQMVSLLTKEGQHKPENYFKTDISNSITVARRKPGVLLTDAADRVRNRLLPNFFTAAVPVWMATICLSMWRLEVTKSSLNTQLLHADTSF</sequence>
<dbReference type="VEuPathDB" id="VectorBase:GPAI001143"/>
<dbReference type="EnsemblMetazoa" id="GPAI001143-RA">
    <property type="protein sequence ID" value="GPAI001143-PA"/>
    <property type="gene ID" value="GPAI001143"/>
</dbReference>
<evidence type="ECO:0000313" key="1">
    <source>
        <dbReference type="EnsemblMetazoa" id="GPAI001143-PA"/>
    </source>
</evidence>
<evidence type="ECO:0000313" key="2">
    <source>
        <dbReference type="Proteomes" id="UP000092445"/>
    </source>
</evidence>
<accession>A0A1A9Z1U0</accession>
<name>A0A1A9Z1U0_GLOPL</name>
<dbReference type="AlphaFoldDB" id="A0A1A9Z1U0"/>
<dbReference type="Proteomes" id="UP000092445">
    <property type="component" value="Unassembled WGS sequence"/>
</dbReference>
<reference evidence="1" key="2">
    <citation type="submission" date="2020-05" db="UniProtKB">
        <authorList>
            <consortium name="EnsemblMetazoa"/>
        </authorList>
    </citation>
    <scope>IDENTIFICATION</scope>
    <source>
        <strain evidence="1">IAEA</strain>
    </source>
</reference>
<organism evidence="1 2">
    <name type="scientific">Glossina pallidipes</name>
    <name type="common">Tsetse fly</name>
    <dbReference type="NCBI Taxonomy" id="7398"/>
    <lineage>
        <taxon>Eukaryota</taxon>
        <taxon>Metazoa</taxon>
        <taxon>Ecdysozoa</taxon>
        <taxon>Arthropoda</taxon>
        <taxon>Hexapoda</taxon>
        <taxon>Insecta</taxon>
        <taxon>Pterygota</taxon>
        <taxon>Neoptera</taxon>
        <taxon>Endopterygota</taxon>
        <taxon>Diptera</taxon>
        <taxon>Brachycera</taxon>
        <taxon>Muscomorpha</taxon>
        <taxon>Hippoboscoidea</taxon>
        <taxon>Glossinidae</taxon>
        <taxon>Glossina</taxon>
    </lineage>
</organism>
<reference evidence="2" key="1">
    <citation type="submission" date="2014-03" db="EMBL/GenBank/DDBJ databases">
        <authorList>
            <person name="Aksoy S."/>
            <person name="Warren W."/>
            <person name="Wilson R.K."/>
        </authorList>
    </citation>
    <scope>NUCLEOTIDE SEQUENCE [LARGE SCALE GENOMIC DNA]</scope>
    <source>
        <strain evidence="2">IAEA</strain>
    </source>
</reference>